<dbReference type="GO" id="GO:0010181">
    <property type="term" value="F:FMN binding"/>
    <property type="evidence" value="ECO:0007669"/>
    <property type="project" value="InterPro"/>
</dbReference>
<comment type="caution">
    <text evidence="3">The sequence shown here is derived from an EMBL/GenBank/DDBJ whole genome shotgun (WGS) entry which is preliminary data.</text>
</comment>
<evidence type="ECO:0000313" key="3">
    <source>
        <dbReference type="EMBL" id="KAG7386676.1"/>
    </source>
</evidence>
<comment type="similarity">
    <text evidence="1">Belongs to the WrbA family.</text>
</comment>
<proteinExistence type="inferred from homology"/>
<dbReference type="PANTHER" id="PTHR30546:SF23">
    <property type="entry name" value="FLAVOPROTEIN-LIKE PROTEIN YCP4-RELATED"/>
    <property type="match status" value="1"/>
</dbReference>
<accession>A0A8T1W0E3</accession>
<dbReference type="PANTHER" id="PTHR30546">
    <property type="entry name" value="FLAVODOXIN-RELATED PROTEIN WRBA-RELATED"/>
    <property type="match status" value="1"/>
</dbReference>
<dbReference type="PROSITE" id="PS50902">
    <property type="entry name" value="FLAVODOXIN_LIKE"/>
    <property type="match status" value="1"/>
</dbReference>
<organism evidence="3 4">
    <name type="scientific">Phytophthora pseudosyringae</name>
    <dbReference type="NCBI Taxonomy" id="221518"/>
    <lineage>
        <taxon>Eukaryota</taxon>
        <taxon>Sar</taxon>
        <taxon>Stramenopiles</taxon>
        <taxon>Oomycota</taxon>
        <taxon>Peronosporomycetes</taxon>
        <taxon>Peronosporales</taxon>
        <taxon>Peronosporaceae</taxon>
        <taxon>Phytophthora</taxon>
    </lineage>
</organism>
<dbReference type="AlphaFoldDB" id="A0A8T1W0E3"/>
<reference evidence="3" key="1">
    <citation type="submission" date="2021-02" db="EMBL/GenBank/DDBJ databases">
        <authorList>
            <person name="Palmer J.M."/>
        </authorList>
    </citation>
    <scope>NUCLEOTIDE SEQUENCE</scope>
    <source>
        <strain evidence="3">SCRP734</strain>
    </source>
</reference>
<dbReference type="Proteomes" id="UP000694044">
    <property type="component" value="Unassembled WGS sequence"/>
</dbReference>
<protein>
    <recommendedName>
        <fullName evidence="2">Flavodoxin-like domain-containing protein</fullName>
    </recommendedName>
</protein>
<keyword evidence="4" id="KW-1185">Reference proteome</keyword>
<name>A0A8T1W0E3_9STRA</name>
<dbReference type="GO" id="GO:0016020">
    <property type="term" value="C:membrane"/>
    <property type="evidence" value="ECO:0007669"/>
    <property type="project" value="TreeGrafter"/>
</dbReference>
<dbReference type="EMBL" id="JAGDFM010000095">
    <property type="protein sequence ID" value="KAG7386676.1"/>
    <property type="molecule type" value="Genomic_DNA"/>
</dbReference>
<evidence type="ECO:0000259" key="2">
    <source>
        <dbReference type="PROSITE" id="PS50902"/>
    </source>
</evidence>
<evidence type="ECO:0000256" key="1">
    <source>
        <dbReference type="ARBA" id="ARBA00006961"/>
    </source>
</evidence>
<gene>
    <name evidence="3" type="ORF">PHYPSEUDO_015356</name>
</gene>
<dbReference type="GO" id="GO:0003955">
    <property type="term" value="F:NAD(P)H dehydrogenase (quinone) activity"/>
    <property type="evidence" value="ECO:0007669"/>
    <property type="project" value="TreeGrafter"/>
</dbReference>
<dbReference type="InterPro" id="IPR008254">
    <property type="entry name" value="Flavodoxin/NO_synth"/>
</dbReference>
<feature type="domain" description="Flavodoxin-like" evidence="2">
    <location>
        <begin position="4"/>
        <end position="114"/>
    </location>
</feature>
<sequence>MTNVAIIYYSTYGHISTLVDSVKAGVESVPGVTATVYQVAETLSEEILAKMHAAPKQDHLRSFAAATVLSVGESTHHVFQASRRVETASKNASELRTPREFLLVIAATAYGGAK</sequence>
<evidence type="ECO:0000313" key="4">
    <source>
        <dbReference type="Proteomes" id="UP000694044"/>
    </source>
</evidence>
<dbReference type="OrthoDB" id="1700484at2759"/>